<accession>A0ABZ0UPK4</accession>
<feature type="transmembrane region" description="Helical" evidence="6">
    <location>
        <begin position="275"/>
        <end position="294"/>
    </location>
</feature>
<feature type="transmembrane region" description="Helical" evidence="6">
    <location>
        <begin position="107"/>
        <end position="128"/>
    </location>
</feature>
<feature type="transmembrane region" description="Helical" evidence="6">
    <location>
        <begin position="46"/>
        <end position="69"/>
    </location>
</feature>
<dbReference type="Pfam" id="PF07690">
    <property type="entry name" value="MFS_1"/>
    <property type="match status" value="1"/>
</dbReference>
<feature type="transmembrane region" description="Helical" evidence="6">
    <location>
        <begin position="81"/>
        <end position="101"/>
    </location>
</feature>
<keyword evidence="5 6" id="KW-0472">Membrane</keyword>
<evidence type="ECO:0000313" key="9">
    <source>
        <dbReference type="Proteomes" id="UP001325140"/>
    </source>
</evidence>
<keyword evidence="9" id="KW-1185">Reference proteome</keyword>
<dbReference type="Proteomes" id="UP001325140">
    <property type="component" value="Chromosome"/>
</dbReference>
<dbReference type="Gene3D" id="1.20.1250.20">
    <property type="entry name" value="MFS general substrate transporter like domains"/>
    <property type="match status" value="2"/>
</dbReference>
<evidence type="ECO:0000259" key="7">
    <source>
        <dbReference type="PROSITE" id="PS50850"/>
    </source>
</evidence>
<dbReference type="PANTHER" id="PTHR43791">
    <property type="entry name" value="PERMEASE-RELATED"/>
    <property type="match status" value="1"/>
</dbReference>
<dbReference type="RefSeq" id="WP_323722476.1">
    <property type="nucleotide sequence ID" value="NZ_CP110343.1"/>
</dbReference>
<evidence type="ECO:0000256" key="5">
    <source>
        <dbReference type="ARBA" id="ARBA00023136"/>
    </source>
</evidence>
<feature type="transmembrane region" description="Helical" evidence="6">
    <location>
        <begin position="164"/>
        <end position="186"/>
    </location>
</feature>
<evidence type="ECO:0000256" key="4">
    <source>
        <dbReference type="ARBA" id="ARBA00022989"/>
    </source>
</evidence>
<keyword evidence="4 6" id="KW-1133">Transmembrane helix</keyword>
<feature type="transmembrane region" description="Helical" evidence="6">
    <location>
        <begin position="242"/>
        <end position="263"/>
    </location>
</feature>
<name>A0ABZ0UPK4_9RICK</name>
<feature type="transmembrane region" description="Helical" evidence="6">
    <location>
        <begin position="337"/>
        <end position="362"/>
    </location>
</feature>
<reference evidence="8" key="1">
    <citation type="submission" date="2022-10" db="EMBL/GenBank/DDBJ databases">
        <title>Host association and intracellularity evolved multiple times independently in the Rickettsiales.</title>
        <authorList>
            <person name="Castelli M."/>
            <person name="Nardi T."/>
            <person name="Gammuto L."/>
            <person name="Bellinzona G."/>
            <person name="Sabaneyeva E."/>
            <person name="Potekhin A."/>
            <person name="Serra V."/>
            <person name="Petroni G."/>
            <person name="Sassera D."/>
        </authorList>
    </citation>
    <scope>NUCLEOTIDE SEQUENCE [LARGE SCALE GENOMIC DNA]</scope>
    <source>
        <strain evidence="8">US_Bl 11III1</strain>
    </source>
</reference>
<organism evidence="8 9">
    <name type="scientific">Candidatus Fokinia crypta</name>
    <dbReference type="NCBI Taxonomy" id="1920990"/>
    <lineage>
        <taxon>Bacteria</taxon>
        <taxon>Pseudomonadati</taxon>
        <taxon>Pseudomonadota</taxon>
        <taxon>Alphaproteobacteria</taxon>
        <taxon>Rickettsiales</taxon>
        <taxon>Candidatus Midichloriaceae</taxon>
        <taxon>Candidatus Fokinia</taxon>
    </lineage>
</organism>
<evidence type="ECO:0000256" key="2">
    <source>
        <dbReference type="ARBA" id="ARBA00022448"/>
    </source>
</evidence>
<keyword evidence="3 6" id="KW-0812">Transmembrane</keyword>
<dbReference type="InterPro" id="IPR020846">
    <property type="entry name" value="MFS_dom"/>
</dbReference>
<gene>
    <name evidence="8" type="ORF">Fokcrypt_00348</name>
</gene>
<evidence type="ECO:0000313" key="8">
    <source>
        <dbReference type="EMBL" id="WPX97827.1"/>
    </source>
</evidence>
<evidence type="ECO:0000256" key="6">
    <source>
        <dbReference type="SAM" id="Phobius"/>
    </source>
</evidence>
<feature type="transmembrane region" description="Helical" evidence="6">
    <location>
        <begin position="7"/>
        <end position="26"/>
    </location>
</feature>
<proteinExistence type="predicted"/>
<feature type="transmembrane region" description="Helical" evidence="6">
    <location>
        <begin position="198"/>
        <end position="222"/>
    </location>
</feature>
<dbReference type="InterPro" id="IPR011701">
    <property type="entry name" value="MFS"/>
</dbReference>
<dbReference type="InterPro" id="IPR036259">
    <property type="entry name" value="MFS_trans_sf"/>
</dbReference>
<evidence type="ECO:0000256" key="3">
    <source>
        <dbReference type="ARBA" id="ARBA00022692"/>
    </source>
</evidence>
<protein>
    <submittedName>
        <fullName evidence="8">MFS transporter</fullName>
    </submittedName>
</protein>
<dbReference type="PROSITE" id="PS50850">
    <property type="entry name" value="MFS"/>
    <property type="match status" value="1"/>
</dbReference>
<sequence>MHNLRGHVASLFVFLLPLAFFTYQFIPKLLPMLITKEMMSAGLSANQFNLVVSAWTYGVPILQIPFALLVRRYEIRKLLSVCILLSGISIIPFLLPINFYLMLLSRFVLGLTSGVAFLSTAIVTSQLYSKKSYPIMLSLAFSIGFCGAVYAGEPIGQMINKLGLYAVVIPMIMFCVIDSVLVLFFLRTGNSNNDGDVLSLRGLLNIIKNPIFLMLGISNLLISGSYEAFANVWGALYFRKMYFLSESAAAGIVSYVFIGMIVGGPIAAFFGRKFGYYKVVSLSSIFISLLVLYTCSGMQYHPVIINICLFFIGILSCSQVLIYSIGNQVAGKYDSAVITAFLNCIGTMAGMFFHTIITLSFLILEPFANTYEMYDVSSCRHVLMYIPAATIIVSLIMSALQKRNSG</sequence>
<dbReference type="EMBL" id="CP110343">
    <property type="protein sequence ID" value="WPX97827.1"/>
    <property type="molecule type" value="Genomic_DNA"/>
</dbReference>
<dbReference type="PANTHER" id="PTHR43791:SF36">
    <property type="entry name" value="TRANSPORTER, PUTATIVE (AFU_ORTHOLOGUE AFUA_6G08340)-RELATED"/>
    <property type="match status" value="1"/>
</dbReference>
<comment type="subcellular location">
    <subcellularLocation>
        <location evidence="1">Cell inner membrane</location>
        <topology evidence="1">Multi-pass membrane protein</topology>
    </subcellularLocation>
</comment>
<feature type="transmembrane region" description="Helical" evidence="6">
    <location>
        <begin position="382"/>
        <end position="400"/>
    </location>
</feature>
<evidence type="ECO:0000256" key="1">
    <source>
        <dbReference type="ARBA" id="ARBA00004429"/>
    </source>
</evidence>
<feature type="domain" description="Major facilitator superfamily (MFS) profile" evidence="7">
    <location>
        <begin position="12"/>
        <end position="406"/>
    </location>
</feature>
<feature type="transmembrane region" description="Helical" evidence="6">
    <location>
        <begin position="300"/>
        <end position="325"/>
    </location>
</feature>
<keyword evidence="2" id="KW-0813">Transport</keyword>
<dbReference type="SUPFAM" id="SSF103473">
    <property type="entry name" value="MFS general substrate transporter"/>
    <property type="match status" value="1"/>
</dbReference>
<feature type="transmembrane region" description="Helical" evidence="6">
    <location>
        <begin position="135"/>
        <end position="152"/>
    </location>
</feature>